<dbReference type="Proteomes" id="UP000565628">
    <property type="component" value="Unassembled WGS sequence"/>
</dbReference>
<gene>
    <name evidence="2" type="ORF">HCJ81_14220</name>
</gene>
<protein>
    <submittedName>
        <fullName evidence="2">Uncharacterized protein</fullName>
    </submittedName>
</protein>
<organism evidence="2 3">
    <name type="scientific">Listeria booriae</name>
    <dbReference type="NCBI Taxonomy" id="1552123"/>
    <lineage>
        <taxon>Bacteria</taxon>
        <taxon>Bacillati</taxon>
        <taxon>Bacillota</taxon>
        <taxon>Bacilli</taxon>
        <taxon>Bacillales</taxon>
        <taxon>Listeriaceae</taxon>
        <taxon>Listeria</taxon>
    </lineage>
</organism>
<feature type="transmembrane region" description="Helical" evidence="1">
    <location>
        <begin position="6"/>
        <end position="25"/>
    </location>
</feature>
<evidence type="ECO:0000256" key="1">
    <source>
        <dbReference type="SAM" id="Phobius"/>
    </source>
</evidence>
<dbReference type="EMBL" id="JAASWV010000023">
    <property type="protein sequence ID" value="MBC2312045.1"/>
    <property type="molecule type" value="Genomic_DNA"/>
</dbReference>
<keyword evidence="1" id="KW-0472">Membrane</keyword>
<proteinExistence type="predicted"/>
<sequence length="189" mass="22722">MLEAVQVVIIVFCIALLIYLCCTILKERFYITPEILKIEEKLDKLINDKDFECKNEAHFRIELNKYFMQIEYLRSRCVNIRMGRWKTKRTHKRVQQMLEHLDILTDRIQRHYNLIDKRQHNTLEQLQVYFGSGSTLHFVKENQPWQHWVVYTNFTRFLVYTNKDGDLWAITPDGNNEMALFNGQGKDSC</sequence>
<comment type="caution">
    <text evidence="2">The sequence shown here is derived from an EMBL/GenBank/DDBJ whole genome shotgun (WGS) entry which is preliminary data.</text>
</comment>
<keyword evidence="1" id="KW-1133">Transmembrane helix</keyword>
<reference evidence="2 3" key="1">
    <citation type="submission" date="2020-03" db="EMBL/GenBank/DDBJ databases">
        <title>Soil Listeria distribution.</title>
        <authorList>
            <person name="Liao J."/>
            <person name="Wiedmann M."/>
        </authorList>
    </citation>
    <scope>NUCLEOTIDE SEQUENCE [LARGE SCALE GENOMIC DNA]</scope>
    <source>
        <strain evidence="2 3">FSL L7-0039</strain>
    </source>
</reference>
<keyword evidence="1" id="KW-0812">Transmembrane</keyword>
<dbReference type="AlphaFoldDB" id="A0A7X0ZWX4"/>
<evidence type="ECO:0000313" key="2">
    <source>
        <dbReference type="EMBL" id="MBC2312045.1"/>
    </source>
</evidence>
<evidence type="ECO:0000313" key="3">
    <source>
        <dbReference type="Proteomes" id="UP000565628"/>
    </source>
</evidence>
<accession>A0A7X0ZWX4</accession>
<dbReference type="RefSeq" id="WP_185642297.1">
    <property type="nucleotide sequence ID" value="NZ_JAASWV010000023.1"/>
</dbReference>
<name>A0A7X0ZWX4_9LIST</name>